<evidence type="ECO:0000313" key="4">
    <source>
        <dbReference type="Proteomes" id="UP001212997"/>
    </source>
</evidence>
<accession>A0AAD5Y9V7</accession>
<feature type="region of interest" description="Disordered" evidence="2">
    <location>
        <begin position="714"/>
        <end position="733"/>
    </location>
</feature>
<comment type="caution">
    <text evidence="3">The sequence shown here is derived from an EMBL/GenBank/DDBJ whole genome shotgun (WGS) entry which is preliminary data.</text>
</comment>
<sequence length="780" mass="87395">MDPHSRFSQFNTRQTKAGPITIDHHHMESPLKITNPLEEYKKRPAFSRRSSKSPANSLLEGTRPIATNSRIKQDEQYRKDMHMAYVTNALQQMSKGNRNPFNELVDQFNPERLTTEATPTSTSNQLRLWVLALSNVVSRLERCHSPLVDAVVSMPWSTMDTSFVKTYTSFIGILVSAKPEYLSLVLGKLTYGLTYHSGLQALDSNIAEGSSSPLTRRVVYERIHFLLRHLLTLIPTLPSTLQPLLIRNFPHKRQNQAAQVTYIRNLLSVMEYCPELADSILATIIDRAIQIDVEIQVEVEDLEERLATCEDNGVFELDPFDTLVGQEEESDSDDGEDDGDNLSDLSSDAGGGDGSSDGSPDIPSDYKHIQEMLNKLDSILKLVFDHFHQSPKFVPHLPTLPSSRPDSPSSSIDVPSLPEPPTLPEQNDTYRRRQFFVLLSIFDRIILRTFKSRYTQFLIFWYSSLDPEFTDTFQGTLISKALLEGNQPTVTRTIAASYIASFVSRAQFVEGDSAKQVVACLCDFLRNRLEMFEAGQQEQSDGSEVDMKKEDLMIFYAVAQAVFLIFCFRWRDLLLEDGVDELGAVHGSHGPIWMKELDVLKRIVVSELNPLKVCGPAVVEQFARVAHATDFLYCYPILEANRRSEFGPSSSQSSSSSDHRHRGQGSHGHRSKHPGHDLVHRELNTYFPFDPYKLPRSLAYIEGIYREWSSVAIDDGEDESESDAEEVYEEDEPKEGAIAVNGVRVVGVDDAATDGLGASFGGMSISPIGNVMSSLPLSVA</sequence>
<feature type="region of interest" description="Disordered" evidence="2">
    <location>
        <begin position="645"/>
        <end position="676"/>
    </location>
</feature>
<proteinExistence type="inferred from homology"/>
<organism evidence="3 4">
    <name type="scientific">Meripilus lineatus</name>
    <dbReference type="NCBI Taxonomy" id="2056292"/>
    <lineage>
        <taxon>Eukaryota</taxon>
        <taxon>Fungi</taxon>
        <taxon>Dikarya</taxon>
        <taxon>Basidiomycota</taxon>
        <taxon>Agaricomycotina</taxon>
        <taxon>Agaricomycetes</taxon>
        <taxon>Polyporales</taxon>
        <taxon>Meripilaceae</taxon>
        <taxon>Meripilus</taxon>
    </lineage>
</organism>
<feature type="region of interest" description="Disordered" evidence="2">
    <location>
        <begin position="396"/>
        <end position="426"/>
    </location>
</feature>
<name>A0AAD5Y9V7_9APHY</name>
<dbReference type="PANTHER" id="PTHR12790">
    <property type="entry name" value="TRANSCRIPTION INITIATION FACTOR IA RRN3"/>
    <property type="match status" value="1"/>
</dbReference>
<dbReference type="InterPro" id="IPR007991">
    <property type="entry name" value="RNA_pol_I_trans_ini_fac_RRN3"/>
</dbReference>
<dbReference type="EMBL" id="JANAWD010001061">
    <property type="protein sequence ID" value="KAJ3474441.1"/>
    <property type="molecule type" value="Genomic_DNA"/>
</dbReference>
<feature type="compositionally biased region" description="Acidic residues" evidence="2">
    <location>
        <begin position="326"/>
        <end position="341"/>
    </location>
</feature>
<protein>
    <recommendedName>
        <fullName evidence="5">RNA polymerase I-specific transcription initiation factor RRN3</fullName>
    </recommendedName>
</protein>
<dbReference type="GO" id="GO:0001042">
    <property type="term" value="F:RNA polymerase I core binding"/>
    <property type="evidence" value="ECO:0007669"/>
    <property type="project" value="TreeGrafter"/>
</dbReference>
<feature type="compositionally biased region" description="Low complexity" evidence="2">
    <location>
        <begin position="397"/>
        <end position="416"/>
    </location>
</feature>
<comment type="similarity">
    <text evidence="1">Belongs to the RRN3 family.</text>
</comment>
<feature type="compositionally biased region" description="Basic residues" evidence="2">
    <location>
        <begin position="659"/>
        <end position="673"/>
    </location>
</feature>
<evidence type="ECO:0008006" key="5">
    <source>
        <dbReference type="Google" id="ProtNLM"/>
    </source>
</evidence>
<dbReference type="AlphaFoldDB" id="A0AAD5Y9V7"/>
<evidence type="ECO:0000313" key="3">
    <source>
        <dbReference type="EMBL" id="KAJ3474441.1"/>
    </source>
</evidence>
<reference evidence="3" key="1">
    <citation type="submission" date="2022-07" db="EMBL/GenBank/DDBJ databases">
        <title>Genome Sequence of Physisporinus lineatus.</title>
        <authorList>
            <person name="Buettner E."/>
        </authorList>
    </citation>
    <scope>NUCLEOTIDE SEQUENCE</scope>
    <source>
        <strain evidence="3">VT162</strain>
    </source>
</reference>
<gene>
    <name evidence="3" type="ORF">NLI96_g12457</name>
</gene>
<dbReference type="GO" id="GO:0001181">
    <property type="term" value="F:RNA polymerase I general transcription initiation factor activity"/>
    <property type="evidence" value="ECO:0007669"/>
    <property type="project" value="InterPro"/>
</dbReference>
<evidence type="ECO:0000256" key="1">
    <source>
        <dbReference type="ARBA" id="ARBA00010098"/>
    </source>
</evidence>
<evidence type="ECO:0000256" key="2">
    <source>
        <dbReference type="SAM" id="MobiDB-lite"/>
    </source>
</evidence>
<dbReference type="PANTHER" id="PTHR12790:SF0">
    <property type="entry name" value="RNA POLYMERASE I-SPECIFIC TRANSCRIPTION INITIATION FACTOR RRN3-RELATED"/>
    <property type="match status" value="1"/>
</dbReference>
<dbReference type="GO" id="GO:0005634">
    <property type="term" value="C:nucleus"/>
    <property type="evidence" value="ECO:0007669"/>
    <property type="project" value="TreeGrafter"/>
</dbReference>
<keyword evidence="4" id="KW-1185">Reference proteome</keyword>
<dbReference type="Pfam" id="PF05327">
    <property type="entry name" value="RRN3"/>
    <property type="match status" value="1"/>
</dbReference>
<feature type="region of interest" description="Disordered" evidence="2">
    <location>
        <begin position="326"/>
        <end position="365"/>
    </location>
</feature>
<dbReference type="GO" id="GO:0006361">
    <property type="term" value="P:transcription initiation at RNA polymerase I promoter"/>
    <property type="evidence" value="ECO:0007669"/>
    <property type="project" value="InterPro"/>
</dbReference>
<feature type="compositionally biased region" description="Low complexity" evidence="2">
    <location>
        <begin position="646"/>
        <end position="656"/>
    </location>
</feature>
<dbReference type="Proteomes" id="UP001212997">
    <property type="component" value="Unassembled WGS sequence"/>
</dbReference>